<dbReference type="GeneID" id="6082605"/>
<evidence type="ECO:0000313" key="2">
    <source>
        <dbReference type="Proteomes" id="UP000001194"/>
    </source>
</evidence>
<gene>
    <name evidence="1" type="ORF">LACBIDRAFT_309688</name>
</gene>
<dbReference type="KEGG" id="lbc:LACBIDRAFT_309688"/>
<reference evidence="1 2" key="1">
    <citation type="journal article" date="2008" name="Nature">
        <title>The genome of Laccaria bicolor provides insights into mycorrhizal symbiosis.</title>
        <authorList>
            <person name="Martin F."/>
            <person name="Aerts A."/>
            <person name="Ahren D."/>
            <person name="Brun A."/>
            <person name="Danchin E.G.J."/>
            <person name="Duchaussoy F."/>
            <person name="Gibon J."/>
            <person name="Kohler A."/>
            <person name="Lindquist E."/>
            <person name="Pereda V."/>
            <person name="Salamov A."/>
            <person name="Shapiro H.J."/>
            <person name="Wuyts J."/>
            <person name="Blaudez D."/>
            <person name="Buee M."/>
            <person name="Brokstein P."/>
            <person name="Canbaeck B."/>
            <person name="Cohen D."/>
            <person name="Courty P.E."/>
            <person name="Coutinho P.M."/>
            <person name="Delaruelle C."/>
            <person name="Detter J.C."/>
            <person name="Deveau A."/>
            <person name="DiFazio S."/>
            <person name="Duplessis S."/>
            <person name="Fraissinet-Tachet L."/>
            <person name="Lucic E."/>
            <person name="Frey-Klett P."/>
            <person name="Fourrey C."/>
            <person name="Feussner I."/>
            <person name="Gay G."/>
            <person name="Grimwood J."/>
            <person name="Hoegger P.J."/>
            <person name="Jain P."/>
            <person name="Kilaru S."/>
            <person name="Labbe J."/>
            <person name="Lin Y.C."/>
            <person name="Legue V."/>
            <person name="Le Tacon F."/>
            <person name="Marmeisse R."/>
            <person name="Melayah D."/>
            <person name="Montanini B."/>
            <person name="Muratet M."/>
            <person name="Nehls U."/>
            <person name="Niculita-Hirzel H."/>
            <person name="Oudot-Le Secq M.P."/>
            <person name="Peter M."/>
            <person name="Quesneville H."/>
            <person name="Rajashekar B."/>
            <person name="Reich M."/>
            <person name="Rouhier N."/>
            <person name="Schmutz J."/>
            <person name="Yin T."/>
            <person name="Chalot M."/>
            <person name="Henrissat B."/>
            <person name="Kuees U."/>
            <person name="Lucas S."/>
            <person name="Van de Peer Y."/>
            <person name="Podila G.K."/>
            <person name="Polle A."/>
            <person name="Pukkila P.J."/>
            <person name="Richardson P.M."/>
            <person name="Rouze P."/>
            <person name="Sanders I.R."/>
            <person name="Stajich J.E."/>
            <person name="Tunlid A."/>
            <person name="Tuskan G."/>
            <person name="Grigoriev I.V."/>
        </authorList>
    </citation>
    <scope>NUCLEOTIDE SEQUENCE [LARGE SCALE GENOMIC DNA]</scope>
    <source>
        <strain evidence="2">S238N-H82 / ATCC MYA-4686</strain>
    </source>
</reference>
<protein>
    <submittedName>
        <fullName evidence="1">Predicted protein</fullName>
    </submittedName>
</protein>
<dbReference type="Proteomes" id="UP000001194">
    <property type="component" value="Unassembled WGS sequence"/>
</dbReference>
<sequence>MFKKPTKNTSTVAGTLNPWTITYLWMHRHPWKSVCCCMSNSTKTSKLHRKFQKAHR</sequence>
<keyword evidence="2" id="KW-1185">Reference proteome</keyword>
<dbReference type="HOGENOM" id="CLU_3014583_0_0_1"/>
<accession>B0DSU6</accession>
<proteinExistence type="predicted"/>
<dbReference type="AlphaFoldDB" id="B0DSU6"/>
<name>B0DSU6_LACBS</name>
<dbReference type="InParanoid" id="B0DSU6"/>
<dbReference type="RefSeq" id="XP_001887054.1">
    <property type="nucleotide sequence ID" value="XM_001887019.1"/>
</dbReference>
<organism evidence="2">
    <name type="scientific">Laccaria bicolor (strain S238N-H82 / ATCC MYA-4686)</name>
    <name type="common">Bicoloured deceiver</name>
    <name type="synonym">Laccaria laccata var. bicolor</name>
    <dbReference type="NCBI Taxonomy" id="486041"/>
    <lineage>
        <taxon>Eukaryota</taxon>
        <taxon>Fungi</taxon>
        <taxon>Dikarya</taxon>
        <taxon>Basidiomycota</taxon>
        <taxon>Agaricomycotina</taxon>
        <taxon>Agaricomycetes</taxon>
        <taxon>Agaricomycetidae</taxon>
        <taxon>Agaricales</taxon>
        <taxon>Agaricineae</taxon>
        <taxon>Hydnangiaceae</taxon>
        <taxon>Laccaria</taxon>
    </lineage>
</organism>
<dbReference type="EMBL" id="DS547131">
    <property type="protein sequence ID" value="EDR02377.1"/>
    <property type="molecule type" value="Genomic_DNA"/>
</dbReference>
<evidence type="ECO:0000313" key="1">
    <source>
        <dbReference type="EMBL" id="EDR02377.1"/>
    </source>
</evidence>